<dbReference type="Proteomes" id="UP001161017">
    <property type="component" value="Unassembled WGS sequence"/>
</dbReference>
<reference evidence="5" key="1">
    <citation type="journal article" date="2023" name="Genome Biol. Evol.">
        <title>First Whole Genome Sequence and Flow Cytometry Genome Size Data for the Lichen-Forming Fungus Ramalina farinacea (Ascomycota).</title>
        <authorList>
            <person name="Llewellyn T."/>
            <person name="Mian S."/>
            <person name="Hill R."/>
            <person name="Leitch I.J."/>
            <person name="Gaya E."/>
        </authorList>
    </citation>
    <scope>NUCLEOTIDE SEQUENCE</scope>
    <source>
        <strain evidence="5">LIQ254RAFAR</strain>
    </source>
</reference>
<proteinExistence type="predicted"/>
<evidence type="ECO:0000256" key="1">
    <source>
        <dbReference type="ARBA" id="ARBA00022737"/>
    </source>
</evidence>
<name>A0AA43QJL3_9LECA</name>
<gene>
    <name evidence="5" type="ORF">OHK93_006979</name>
</gene>
<keyword evidence="6" id="KW-1185">Reference proteome</keyword>
<feature type="region of interest" description="Disordered" evidence="3">
    <location>
        <begin position="713"/>
        <end position="733"/>
    </location>
</feature>
<evidence type="ECO:0000313" key="6">
    <source>
        <dbReference type="Proteomes" id="UP001161017"/>
    </source>
</evidence>
<keyword evidence="2" id="KW-0175">Coiled coil</keyword>
<dbReference type="PANTHER" id="PTHR40619">
    <property type="entry name" value="FUNGAL STAND N-TERMINAL GOODBYE DOMAIN-CONTAINING PROTEIN"/>
    <property type="match status" value="1"/>
</dbReference>
<dbReference type="Pfam" id="PF24883">
    <property type="entry name" value="NPHP3_N"/>
    <property type="match status" value="1"/>
</dbReference>
<evidence type="ECO:0000256" key="3">
    <source>
        <dbReference type="SAM" id="MobiDB-lite"/>
    </source>
</evidence>
<sequence>MTAVAMYEESLRVEDQLSLASSETAHVSSDTGLDVATSFVYEKGFEYHRGLQVKDRSGLSSAQGINIHSYDDQRVAMNSKKAQRQNAVKAHTDHFSNVIATYKSVTKSGELLPEGFDLRKTHNWDEVFRCANDAEVRCKAEGTRNPFKRAGRAVQKAAPAMPQFLELIPNGNYTSALCGGLKIAFNIAHRMREKRLYVFEAFRKIPEIVRKAESCLENYPNDPALLDAATELYLAILSAVEGLIGYLKMGTALSQPLGNKPTDTNLKAMESQMELLLNRATMLQSKAIVRTDQNVVEIDQGLRALRHTADTNQADLKGIRASASNTEEIAAKIYPAVNLLSEDMVEVRARMSEAPAGMVVLLQDQLRKAEWRWKREARLRDRAEKGVKKQNARYLALQDELQAMRLTQMPGIQPSASQLTVNSMVTPQYLNTSPMELETVFPADISAVSQDIQNVIRQGKRLKTNSQSKGNWLLHSKAFQAWLISDASSTLVVNGNAEGREHISPMSLVSAFLLQSLKGTDTASTISFFCGLHLAGHDDMRGPQGLARSLISQLLATMYESDLAILEKDFHQQLEAHASDVAMLMELFFSLVKRLPQKFVLFCIIDGISLFEKQQYEQETRIVFQKLSQIAQAESQGGLFKLLLTSPSSSRCAKEFFPKESTIIIPKNAGDGQLLTLHQVKKQASQVFRPQVGLMDQMVQLEQPLEQPEVEVADFDDAEFNDGNISSSDDDCE</sequence>
<evidence type="ECO:0000259" key="4">
    <source>
        <dbReference type="Pfam" id="PF24883"/>
    </source>
</evidence>
<comment type="caution">
    <text evidence="5">The sequence shown here is derived from an EMBL/GenBank/DDBJ whole genome shotgun (WGS) entry which is preliminary data.</text>
</comment>
<dbReference type="PANTHER" id="PTHR40619:SF3">
    <property type="entry name" value="FUNGAL STAND N-TERMINAL GOODBYE DOMAIN-CONTAINING PROTEIN"/>
    <property type="match status" value="1"/>
</dbReference>
<protein>
    <recommendedName>
        <fullName evidence="4">Nephrocystin 3-like N-terminal domain-containing protein</fullName>
    </recommendedName>
</protein>
<keyword evidence="1" id="KW-0677">Repeat</keyword>
<evidence type="ECO:0000313" key="5">
    <source>
        <dbReference type="EMBL" id="MDI1487708.1"/>
    </source>
</evidence>
<dbReference type="EMBL" id="JAPUFD010000006">
    <property type="protein sequence ID" value="MDI1487708.1"/>
    <property type="molecule type" value="Genomic_DNA"/>
</dbReference>
<feature type="coiled-coil region" evidence="2">
    <location>
        <begin position="380"/>
        <end position="407"/>
    </location>
</feature>
<feature type="domain" description="Nephrocystin 3-like N-terminal" evidence="4">
    <location>
        <begin position="470"/>
        <end position="646"/>
    </location>
</feature>
<evidence type="ECO:0000256" key="2">
    <source>
        <dbReference type="SAM" id="Coils"/>
    </source>
</evidence>
<dbReference type="AlphaFoldDB" id="A0AA43QJL3"/>
<accession>A0AA43QJL3</accession>
<dbReference type="InterPro" id="IPR056884">
    <property type="entry name" value="NPHP3-like_N"/>
</dbReference>
<organism evidence="5 6">
    <name type="scientific">Ramalina farinacea</name>
    <dbReference type="NCBI Taxonomy" id="258253"/>
    <lineage>
        <taxon>Eukaryota</taxon>
        <taxon>Fungi</taxon>
        <taxon>Dikarya</taxon>
        <taxon>Ascomycota</taxon>
        <taxon>Pezizomycotina</taxon>
        <taxon>Lecanoromycetes</taxon>
        <taxon>OSLEUM clade</taxon>
        <taxon>Lecanoromycetidae</taxon>
        <taxon>Lecanorales</taxon>
        <taxon>Lecanorineae</taxon>
        <taxon>Ramalinaceae</taxon>
        <taxon>Ramalina</taxon>
    </lineage>
</organism>